<accession>A0A814IZL4</accession>
<dbReference type="Proteomes" id="UP000681722">
    <property type="component" value="Unassembled WGS sequence"/>
</dbReference>
<gene>
    <name evidence="2" type="ORF">GPM918_LOCUS15251</name>
    <name evidence="3" type="ORF">SRO942_LOCUS15251</name>
</gene>
<protein>
    <submittedName>
        <fullName evidence="2">Uncharacterized protein</fullName>
    </submittedName>
</protein>
<dbReference type="AlphaFoldDB" id="A0A814IZL4"/>
<evidence type="ECO:0000313" key="3">
    <source>
        <dbReference type="EMBL" id="CAF3801348.1"/>
    </source>
</evidence>
<feature type="compositionally biased region" description="Pro residues" evidence="1">
    <location>
        <begin position="1"/>
        <end position="12"/>
    </location>
</feature>
<proteinExistence type="predicted"/>
<dbReference type="OrthoDB" id="4369127at2759"/>
<evidence type="ECO:0000256" key="1">
    <source>
        <dbReference type="SAM" id="MobiDB-lite"/>
    </source>
</evidence>
<feature type="compositionally biased region" description="Polar residues" evidence="1">
    <location>
        <begin position="13"/>
        <end position="30"/>
    </location>
</feature>
<comment type="caution">
    <text evidence="2">The sequence shown here is derived from an EMBL/GenBank/DDBJ whole genome shotgun (WGS) entry which is preliminary data.</text>
</comment>
<dbReference type="EMBL" id="CAJOBC010003807">
    <property type="protein sequence ID" value="CAF3801348.1"/>
    <property type="molecule type" value="Genomic_DNA"/>
</dbReference>
<organism evidence="2 4">
    <name type="scientific">Didymodactylos carnosus</name>
    <dbReference type="NCBI Taxonomy" id="1234261"/>
    <lineage>
        <taxon>Eukaryota</taxon>
        <taxon>Metazoa</taxon>
        <taxon>Spiralia</taxon>
        <taxon>Gnathifera</taxon>
        <taxon>Rotifera</taxon>
        <taxon>Eurotatoria</taxon>
        <taxon>Bdelloidea</taxon>
        <taxon>Philodinida</taxon>
        <taxon>Philodinidae</taxon>
        <taxon>Didymodactylos</taxon>
    </lineage>
</organism>
<evidence type="ECO:0000313" key="2">
    <source>
        <dbReference type="EMBL" id="CAF1030433.1"/>
    </source>
</evidence>
<keyword evidence="4" id="KW-1185">Reference proteome</keyword>
<sequence>MAQQTPPNPMSAPSPTTLSSMAPPLSSQILDFSHDKLRAEQQHDAIIVKKPPGHLQPIPPPNEVFQVIGLDWWGLAPEEC</sequence>
<dbReference type="Proteomes" id="UP000663829">
    <property type="component" value="Unassembled WGS sequence"/>
</dbReference>
<dbReference type="EMBL" id="CAJNOQ010003807">
    <property type="protein sequence ID" value="CAF1030433.1"/>
    <property type="molecule type" value="Genomic_DNA"/>
</dbReference>
<name>A0A814IZL4_9BILA</name>
<reference evidence="2" key="1">
    <citation type="submission" date="2021-02" db="EMBL/GenBank/DDBJ databases">
        <authorList>
            <person name="Nowell W R."/>
        </authorList>
    </citation>
    <scope>NUCLEOTIDE SEQUENCE</scope>
</reference>
<evidence type="ECO:0000313" key="4">
    <source>
        <dbReference type="Proteomes" id="UP000663829"/>
    </source>
</evidence>
<feature type="region of interest" description="Disordered" evidence="1">
    <location>
        <begin position="1"/>
        <end position="30"/>
    </location>
</feature>